<reference evidence="1 2" key="1">
    <citation type="submission" date="2024-09" db="EMBL/GenBank/DDBJ databases">
        <authorList>
            <person name="Sun Q."/>
            <person name="Mori K."/>
        </authorList>
    </citation>
    <scope>NUCLEOTIDE SEQUENCE [LARGE SCALE GENOMIC DNA]</scope>
    <source>
        <strain evidence="1 2">CGMCC 1.15906</strain>
    </source>
</reference>
<sequence length="134" mass="14046">MNSARGLVPPGLLMEVEAADAAARAARAVPGVVRLQPGVWGLLRQFAVRAWEQTTGKVLPDIAGVDARLVEDGTRLRVELRIVVSIHSQAAAVGAAVHEAVTVAAIEAAGKPVEVTVHIVEIDLEPQQARPLDG</sequence>
<gene>
    <name evidence="1" type="ORF">ACFFGN_19025</name>
</gene>
<evidence type="ECO:0000313" key="2">
    <source>
        <dbReference type="Proteomes" id="UP001589890"/>
    </source>
</evidence>
<protein>
    <recommendedName>
        <fullName evidence="3">Asp23/Gls24 family envelope stress response protein</fullName>
    </recommendedName>
</protein>
<dbReference type="RefSeq" id="WP_380049369.1">
    <property type="nucleotide sequence ID" value="NZ_JBHLTC010000023.1"/>
</dbReference>
<evidence type="ECO:0000313" key="1">
    <source>
        <dbReference type="EMBL" id="MFC0626179.1"/>
    </source>
</evidence>
<accession>A0ABV6QNF9</accession>
<dbReference type="Proteomes" id="UP001589890">
    <property type="component" value="Unassembled WGS sequence"/>
</dbReference>
<evidence type="ECO:0008006" key="3">
    <source>
        <dbReference type="Google" id="ProtNLM"/>
    </source>
</evidence>
<organism evidence="1 2">
    <name type="scientific">Kribbella deserti</name>
    <dbReference type="NCBI Taxonomy" id="1926257"/>
    <lineage>
        <taxon>Bacteria</taxon>
        <taxon>Bacillati</taxon>
        <taxon>Actinomycetota</taxon>
        <taxon>Actinomycetes</taxon>
        <taxon>Propionibacteriales</taxon>
        <taxon>Kribbellaceae</taxon>
        <taxon>Kribbella</taxon>
    </lineage>
</organism>
<dbReference type="EMBL" id="JBHLTC010000023">
    <property type="protein sequence ID" value="MFC0626179.1"/>
    <property type="molecule type" value="Genomic_DNA"/>
</dbReference>
<comment type="caution">
    <text evidence="1">The sequence shown here is derived from an EMBL/GenBank/DDBJ whole genome shotgun (WGS) entry which is preliminary data.</text>
</comment>
<name>A0ABV6QNF9_9ACTN</name>
<keyword evidence="2" id="KW-1185">Reference proteome</keyword>
<proteinExistence type="predicted"/>